<evidence type="ECO:0000259" key="3">
    <source>
        <dbReference type="Pfam" id="PF20769"/>
    </source>
</evidence>
<dbReference type="EMBL" id="CP089291">
    <property type="protein sequence ID" value="UOF89750.1"/>
    <property type="molecule type" value="Genomic_DNA"/>
</dbReference>
<dbReference type="InterPro" id="IPR025711">
    <property type="entry name" value="PepSY"/>
</dbReference>
<dbReference type="Proteomes" id="UP000830167">
    <property type="component" value="Chromosome"/>
</dbReference>
<dbReference type="NCBIfam" id="TIGR02889">
    <property type="entry name" value="spore_YpeB"/>
    <property type="match status" value="1"/>
</dbReference>
<evidence type="ECO:0000259" key="2">
    <source>
        <dbReference type="Pfam" id="PF14620"/>
    </source>
</evidence>
<dbReference type="Pfam" id="PF20769">
    <property type="entry name" value="YPEB_N"/>
    <property type="match status" value="1"/>
</dbReference>
<proteinExistence type="predicted"/>
<dbReference type="Pfam" id="PF03413">
    <property type="entry name" value="PepSY"/>
    <property type="match status" value="1"/>
</dbReference>
<keyword evidence="5" id="KW-1185">Reference proteome</keyword>
<sequence length="450" mass="50554">MYRRMANWLLPVLAIGLMITGIWGFQQSRQKSALLIQSENHYQQAFHDLAYQMDQLQNELGKSLAVGSENQFKKSMNSIWRMTYMAQNDVGELPLTLMPFHKTQAFLHDLGTFAYQAAAAKPLDAAQVTEQQWRQLKQFYQESKAMEANVKHVQTAVLNDGARWTDAEQALAAQGQKQDNVIIDGFQQLEKKVSQFPEIHWGPTENQQTVRSEKPDTSHLTGSMVNAEQAKQQAAKFLGRTDLENLTVVKNGPGMPYPAYSVTATTADGVNSYLELAQKGAHVTWFLHDRSSGKPTIDLNRGEELAAKWLKDHQYSDMQPVSIEQYDNIGVYQFCYAPQGIVHYSEKMAVKVALDNGDIIGFQAKDYLFHQTPGLSLQPKLTEANARAKVNGHLQIQQSNLVVVPDEKGKEVLAYEFLGTMDRDTYKVYVNANTGEEIGVEKLTNQTSTA</sequence>
<feature type="domain" description="PepSY" evidence="1">
    <location>
        <begin position="380"/>
        <end position="441"/>
    </location>
</feature>
<gene>
    <name evidence="4" type="primary">ypeB</name>
    <name evidence="4" type="ORF">LSG31_17985</name>
</gene>
<feature type="domain" description="Sporulation protein YpeB N-terminal" evidence="3">
    <location>
        <begin position="30"/>
        <end position="166"/>
    </location>
</feature>
<feature type="domain" description="Sporulation protein YpeB PepSY1 and PepSY2" evidence="2">
    <location>
        <begin position="184"/>
        <end position="372"/>
    </location>
</feature>
<dbReference type="InterPro" id="IPR014239">
    <property type="entry name" value="YpeB_PepSY1-2"/>
</dbReference>
<dbReference type="RefSeq" id="WP_347436441.1">
    <property type="nucleotide sequence ID" value="NZ_CP089291.1"/>
</dbReference>
<evidence type="ECO:0000313" key="5">
    <source>
        <dbReference type="Proteomes" id="UP000830167"/>
    </source>
</evidence>
<name>A0ABY4CGZ2_9BACL</name>
<evidence type="ECO:0000259" key="1">
    <source>
        <dbReference type="Pfam" id="PF03413"/>
    </source>
</evidence>
<evidence type="ECO:0000313" key="4">
    <source>
        <dbReference type="EMBL" id="UOF89750.1"/>
    </source>
</evidence>
<protein>
    <submittedName>
        <fullName evidence="4">Germination protein YpeB</fullName>
    </submittedName>
</protein>
<organism evidence="4 5">
    <name type="scientific">Fodinisporobacter ferrooxydans</name>
    <dbReference type="NCBI Taxonomy" id="2901836"/>
    <lineage>
        <taxon>Bacteria</taxon>
        <taxon>Bacillati</taxon>
        <taxon>Bacillota</taxon>
        <taxon>Bacilli</taxon>
        <taxon>Bacillales</taxon>
        <taxon>Alicyclobacillaceae</taxon>
        <taxon>Fodinisporobacter</taxon>
    </lineage>
</organism>
<reference evidence="4" key="1">
    <citation type="submission" date="2021-12" db="EMBL/GenBank/DDBJ databases">
        <title>Alicyclobacillaceae gen. nov., sp. nov., isolated from chalcocite enrichment system.</title>
        <authorList>
            <person name="Jiang Z."/>
        </authorList>
    </citation>
    <scope>NUCLEOTIDE SEQUENCE</scope>
    <source>
        <strain evidence="4">MYW30-H2</strain>
    </source>
</reference>
<dbReference type="Pfam" id="PF14620">
    <property type="entry name" value="YPEB_PepSY1-2"/>
    <property type="match status" value="1"/>
</dbReference>
<dbReference type="InterPro" id="IPR048402">
    <property type="entry name" value="YpeB_N"/>
</dbReference>
<accession>A0ABY4CGZ2</accession>